<evidence type="ECO:0000256" key="4">
    <source>
        <dbReference type="ARBA" id="ARBA00023136"/>
    </source>
</evidence>
<keyword evidence="9" id="KW-1185">Reference proteome</keyword>
<dbReference type="STRING" id="2018661.A0A2A2KBH0"/>
<feature type="domain" description="ABC transporter" evidence="6">
    <location>
        <begin position="262"/>
        <end position="477"/>
    </location>
</feature>
<evidence type="ECO:0000256" key="2">
    <source>
        <dbReference type="ARBA" id="ARBA00022692"/>
    </source>
</evidence>
<dbReference type="InterPro" id="IPR011527">
    <property type="entry name" value="ABC1_TM_dom"/>
</dbReference>
<dbReference type="SUPFAM" id="SSF90123">
    <property type="entry name" value="ABC transporter transmembrane region"/>
    <property type="match status" value="1"/>
</dbReference>
<evidence type="ECO:0000259" key="7">
    <source>
        <dbReference type="PROSITE" id="PS50929"/>
    </source>
</evidence>
<dbReference type="InterPro" id="IPR039421">
    <property type="entry name" value="Type_1_exporter"/>
</dbReference>
<evidence type="ECO:0008006" key="10">
    <source>
        <dbReference type="Google" id="ProtNLM"/>
    </source>
</evidence>
<evidence type="ECO:0000313" key="8">
    <source>
        <dbReference type="EMBL" id="PAV71222.1"/>
    </source>
</evidence>
<keyword evidence="3 5" id="KW-1133">Transmembrane helix</keyword>
<keyword evidence="2 5" id="KW-0812">Transmembrane</keyword>
<feature type="transmembrane region" description="Helical" evidence="5">
    <location>
        <begin position="72"/>
        <end position="97"/>
    </location>
</feature>
<accession>A0A2A2KBH0</accession>
<dbReference type="PROSITE" id="PS50929">
    <property type="entry name" value="ABC_TM1F"/>
    <property type="match status" value="1"/>
</dbReference>
<dbReference type="Pfam" id="PF00005">
    <property type="entry name" value="ABC_tran"/>
    <property type="match status" value="1"/>
</dbReference>
<dbReference type="PANTHER" id="PTHR43394:SF22">
    <property type="entry name" value="ABC TRANSMEMBRANE TYPE-1 DOMAIN-CONTAINING PROTEIN"/>
    <property type="match status" value="1"/>
</dbReference>
<dbReference type="GO" id="GO:0140359">
    <property type="term" value="F:ABC-type transporter activity"/>
    <property type="evidence" value="ECO:0007669"/>
    <property type="project" value="InterPro"/>
</dbReference>
<proteinExistence type="predicted"/>
<dbReference type="AlphaFoldDB" id="A0A2A2KBH0"/>
<dbReference type="GO" id="GO:0005524">
    <property type="term" value="F:ATP binding"/>
    <property type="evidence" value="ECO:0007669"/>
    <property type="project" value="InterPro"/>
</dbReference>
<feature type="transmembrane region" description="Helical" evidence="5">
    <location>
        <begin position="261"/>
        <end position="283"/>
    </location>
</feature>
<dbReference type="Gene3D" id="3.40.50.300">
    <property type="entry name" value="P-loop containing nucleotide triphosphate hydrolases"/>
    <property type="match status" value="1"/>
</dbReference>
<dbReference type="Proteomes" id="UP000218231">
    <property type="component" value="Unassembled WGS sequence"/>
</dbReference>
<dbReference type="InterPro" id="IPR036640">
    <property type="entry name" value="ABC1_TM_sf"/>
</dbReference>
<comment type="caution">
    <text evidence="8">The sequence shown here is derived from an EMBL/GenBank/DDBJ whole genome shotgun (WGS) entry which is preliminary data.</text>
</comment>
<dbReference type="Gene3D" id="1.20.1560.10">
    <property type="entry name" value="ABC transporter type 1, transmembrane domain"/>
    <property type="match status" value="1"/>
</dbReference>
<evidence type="ECO:0000259" key="6">
    <source>
        <dbReference type="PROSITE" id="PS50893"/>
    </source>
</evidence>
<sequence length="477" mass="52837">MKKDAHFVEPVSIREMFRLANKNELLCVVLGAICALIGGALQPYVLIIGGLITDVYLRKNDSTDYHQFWNDVMVYIKAFAIFFAGSLISSFLQTFLLQRGCIGLVSRLRKEYLAAVLRQDAEWCDRTSSGEVTAKLNECIELISSGLGDKLGLLARGFSMFISSIIYCLLVDWQLTFVSLSMGPISAMILALMSKVVAKYSQRMLETSGQIYSTIEESVMNVKTIAACNGQRHMIDKLRKIQDSGLGDCKRYNFWAGFFDGMSIAAVYVITGISLWFGCYSYFNGRIQHAGDVILIVNTICMTGYLLGLLGPHMMALRKAREACAIIYTVIDREPANLKNAKTTIPLKQPIGNIVFKNVHFTYPTRDKPVLQGYDTELGPGGISLSGGQNQRIAIARAIAIDPKILLLDEATSALDTTSERIVQAALNRAAKGRTTIVIAHRLSTLKDVDRIYLIERGKVSEIGKLMTIDQFECVNS</sequence>
<dbReference type="CDD" id="cd18577">
    <property type="entry name" value="ABC_6TM_Pgp_ABCB1_D1_like"/>
    <property type="match status" value="1"/>
</dbReference>
<name>A0A2A2KBH0_9BILA</name>
<dbReference type="GO" id="GO:0016887">
    <property type="term" value="F:ATP hydrolysis activity"/>
    <property type="evidence" value="ECO:0007669"/>
    <property type="project" value="InterPro"/>
</dbReference>
<organism evidence="8 9">
    <name type="scientific">Diploscapter pachys</name>
    <dbReference type="NCBI Taxonomy" id="2018661"/>
    <lineage>
        <taxon>Eukaryota</taxon>
        <taxon>Metazoa</taxon>
        <taxon>Ecdysozoa</taxon>
        <taxon>Nematoda</taxon>
        <taxon>Chromadorea</taxon>
        <taxon>Rhabditida</taxon>
        <taxon>Rhabditina</taxon>
        <taxon>Rhabditomorpha</taxon>
        <taxon>Rhabditoidea</taxon>
        <taxon>Rhabditidae</taxon>
        <taxon>Diploscapter</taxon>
    </lineage>
</organism>
<dbReference type="PANTHER" id="PTHR43394">
    <property type="entry name" value="ATP-DEPENDENT PERMEASE MDL1, MITOCHONDRIAL"/>
    <property type="match status" value="1"/>
</dbReference>
<dbReference type="InterPro" id="IPR003439">
    <property type="entry name" value="ABC_transporter-like_ATP-bd"/>
</dbReference>
<dbReference type="Pfam" id="PF00664">
    <property type="entry name" value="ABC_membrane"/>
    <property type="match status" value="1"/>
</dbReference>
<evidence type="ECO:0000313" key="9">
    <source>
        <dbReference type="Proteomes" id="UP000218231"/>
    </source>
</evidence>
<dbReference type="InterPro" id="IPR027417">
    <property type="entry name" value="P-loop_NTPase"/>
</dbReference>
<dbReference type="PROSITE" id="PS50893">
    <property type="entry name" value="ABC_TRANSPORTER_2"/>
    <property type="match status" value="1"/>
</dbReference>
<dbReference type="EMBL" id="LIAE01009103">
    <property type="protein sequence ID" value="PAV71222.1"/>
    <property type="molecule type" value="Genomic_DNA"/>
</dbReference>
<evidence type="ECO:0000256" key="3">
    <source>
        <dbReference type="ARBA" id="ARBA00022989"/>
    </source>
</evidence>
<reference evidence="8 9" key="1">
    <citation type="journal article" date="2017" name="Curr. Biol.">
        <title>Genome architecture and evolution of a unichromosomal asexual nematode.</title>
        <authorList>
            <person name="Fradin H."/>
            <person name="Zegar C."/>
            <person name="Gutwein M."/>
            <person name="Lucas J."/>
            <person name="Kovtun M."/>
            <person name="Corcoran D."/>
            <person name="Baugh L.R."/>
            <person name="Kiontke K."/>
            <person name="Gunsalus K."/>
            <person name="Fitch D.H."/>
            <person name="Piano F."/>
        </authorList>
    </citation>
    <scope>NUCLEOTIDE SEQUENCE [LARGE SCALE GENOMIC DNA]</scope>
    <source>
        <strain evidence="8">PF1309</strain>
    </source>
</reference>
<feature type="transmembrane region" description="Helical" evidence="5">
    <location>
        <begin position="25"/>
        <end position="52"/>
    </location>
</feature>
<feature type="transmembrane region" description="Helical" evidence="5">
    <location>
        <begin position="289"/>
        <end position="311"/>
    </location>
</feature>
<comment type="subcellular location">
    <subcellularLocation>
        <location evidence="1">Membrane</location>
        <topology evidence="1">Multi-pass membrane protein</topology>
    </subcellularLocation>
</comment>
<feature type="transmembrane region" description="Helical" evidence="5">
    <location>
        <begin position="179"/>
        <end position="198"/>
    </location>
</feature>
<evidence type="ECO:0000256" key="5">
    <source>
        <dbReference type="SAM" id="Phobius"/>
    </source>
</evidence>
<protein>
    <recommendedName>
        <fullName evidence="10">ABC transmembrane type-1 domain-containing protein</fullName>
    </recommendedName>
</protein>
<evidence type="ECO:0000256" key="1">
    <source>
        <dbReference type="ARBA" id="ARBA00004141"/>
    </source>
</evidence>
<dbReference type="GO" id="GO:0016020">
    <property type="term" value="C:membrane"/>
    <property type="evidence" value="ECO:0007669"/>
    <property type="project" value="UniProtKB-SubCell"/>
</dbReference>
<feature type="transmembrane region" description="Helical" evidence="5">
    <location>
        <begin position="153"/>
        <end position="173"/>
    </location>
</feature>
<dbReference type="OrthoDB" id="5872295at2759"/>
<keyword evidence="4 5" id="KW-0472">Membrane</keyword>
<feature type="domain" description="ABC transmembrane type-1" evidence="7">
    <location>
        <begin position="29"/>
        <end position="319"/>
    </location>
</feature>
<gene>
    <name evidence="8" type="ORF">WR25_01141</name>
</gene>
<dbReference type="SUPFAM" id="SSF52540">
    <property type="entry name" value="P-loop containing nucleoside triphosphate hydrolases"/>
    <property type="match status" value="1"/>
</dbReference>